<evidence type="ECO:0000256" key="8">
    <source>
        <dbReference type="ARBA" id="ARBA00022741"/>
    </source>
</evidence>
<evidence type="ECO:0000256" key="6">
    <source>
        <dbReference type="ARBA" id="ARBA00022679"/>
    </source>
</evidence>
<feature type="coiled-coil region" evidence="14">
    <location>
        <begin position="283"/>
        <end position="317"/>
    </location>
</feature>
<dbReference type="InterPro" id="IPR036890">
    <property type="entry name" value="HATPase_C_sf"/>
</dbReference>
<keyword evidence="14" id="KW-0175">Coiled coil</keyword>
<dbReference type="InterPro" id="IPR005467">
    <property type="entry name" value="His_kinase_dom"/>
</dbReference>
<feature type="transmembrane region" description="Helical" evidence="15">
    <location>
        <begin position="219"/>
        <end position="242"/>
    </location>
</feature>
<dbReference type="InterPro" id="IPR003660">
    <property type="entry name" value="HAMP_dom"/>
</dbReference>
<keyword evidence="9 18" id="KW-0418">Kinase</keyword>
<gene>
    <name evidence="18" type="ORF">A8806_114123</name>
</gene>
<dbReference type="GO" id="GO:0005524">
    <property type="term" value="F:ATP binding"/>
    <property type="evidence" value="ECO:0007669"/>
    <property type="project" value="UniProtKB-KW"/>
</dbReference>
<evidence type="ECO:0000259" key="16">
    <source>
        <dbReference type="PROSITE" id="PS50109"/>
    </source>
</evidence>
<dbReference type="Proteomes" id="UP000245845">
    <property type="component" value="Unassembled WGS sequence"/>
</dbReference>
<accession>A0A2Y9C6A1</accession>
<keyword evidence="5" id="KW-0597">Phosphoprotein</keyword>
<keyword evidence="7 15" id="KW-0812">Transmembrane</keyword>
<evidence type="ECO:0000256" key="1">
    <source>
        <dbReference type="ARBA" id="ARBA00000085"/>
    </source>
</evidence>
<organism evidence="18 19">
    <name type="scientific">Faecalicatena orotica</name>
    <dbReference type="NCBI Taxonomy" id="1544"/>
    <lineage>
        <taxon>Bacteria</taxon>
        <taxon>Bacillati</taxon>
        <taxon>Bacillota</taxon>
        <taxon>Clostridia</taxon>
        <taxon>Lachnospirales</taxon>
        <taxon>Lachnospiraceae</taxon>
        <taxon>Faecalicatena</taxon>
    </lineage>
</organism>
<evidence type="ECO:0000256" key="13">
    <source>
        <dbReference type="ARBA" id="ARBA00023136"/>
    </source>
</evidence>
<feature type="domain" description="Histidine kinase" evidence="16">
    <location>
        <begin position="320"/>
        <end position="523"/>
    </location>
</feature>
<dbReference type="Pfam" id="PF00512">
    <property type="entry name" value="HisKA"/>
    <property type="match status" value="1"/>
</dbReference>
<evidence type="ECO:0000313" key="19">
    <source>
        <dbReference type="Proteomes" id="UP000245845"/>
    </source>
</evidence>
<dbReference type="GO" id="GO:0005886">
    <property type="term" value="C:plasma membrane"/>
    <property type="evidence" value="ECO:0007669"/>
    <property type="project" value="UniProtKB-SubCell"/>
</dbReference>
<dbReference type="AlphaFoldDB" id="A0A2Y9C6A1"/>
<dbReference type="EMBL" id="QGDL01000014">
    <property type="protein sequence ID" value="PWJ23497.1"/>
    <property type="molecule type" value="Genomic_DNA"/>
</dbReference>
<evidence type="ECO:0000256" key="10">
    <source>
        <dbReference type="ARBA" id="ARBA00022840"/>
    </source>
</evidence>
<dbReference type="GO" id="GO:0000155">
    <property type="term" value="F:phosphorelay sensor kinase activity"/>
    <property type="evidence" value="ECO:0007669"/>
    <property type="project" value="InterPro"/>
</dbReference>
<dbReference type="Pfam" id="PF00672">
    <property type="entry name" value="HAMP"/>
    <property type="match status" value="1"/>
</dbReference>
<dbReference type="SUPFAM" id="SSF47384">
    <property type="entry name" value="Homodimeric domain of signal transducing histidine kinase"/>
    <property type="match status" value="1"/>
</dbReference>
<proteinExistence type="predicted"/>
<evidence type="ECO:0000256" key="2">
    <source>
        <dbReference type="ARBA" id="ARBA00004651"/>
    </source>
</evidence>
<dbReference type="PROSITE" id="PS50109">
    <property type="entry name" value="HIS_KIN"/>
    <property type="match status" value="1"/>
</dbReference>
<evidence type="ECO:0000256" key="14">
    <source>
        <dbReference type="SAM" id="Coils"/>
    </source>
</evidence>
<dbReference type="Gene3D" id="6.10.340.10">
    <property type="match status" value="1"/>
</dbReference>
<dbReference type="InterPro" id="IPR003594">
    <property type="entry name" value="HATPase_dom"/>
</dbReference>
<keyword evidence="4" id="KW-1003">Cell membrane</keyword>
<dbReference type="CDD" id="cd06225">
    <property type="entry name" value="HAMP"/>
    <property type="match status" value="1"/>
</dbReference>
<dbReference type="PANTHER" id="PTHR45528:SF1">
    <property type="entry name" value="SENSOR HISTIDINE KINASE CPXA"/>
    <property type="match status" value="1"/>
</dbReference>
<keyword evidence="6" id="KW-0808">Transferase</keyword>
<evidence type="ECO:0000256" key="11">
    <source>
        <dbReference type="ARBA" id="ARBA00022989"/>
    </source>
</evidence>
<dbReference type="EC" id="2.7.13.3" evidence="3"/>
<feature type="transmembrane region" description="Helical" evidence="15">
    <location>
        <begin position="12"/>
        <end position="35"/>
    </location>
</feature>
<evidence type="ECO:0000256" key="3">
    <source>
        <dbReference type="ARBA" id="ARBA00012438"/>
    </source>
</evidence>
<dbReference type="SUPFAM" id="SSF158472">
    <property type="entry name" value="HAMP domain-like"/>
    <property type="match status" value="1"/>
</dbReference>
<dbReference type="Gene3D" id="3.30.565.10">
    <property type="entry name" value="Histidine kinase-like ATPase, C-terminal domain"/>
    <property type="match status" value="1"/>
</dbReference>
<feature type="domain" description="HAMP" evidence="17">
    <location>
        <begin position="244"/>
        <end position="298"/>
    </location>
</feature>
<reference evidence="18 19" key="1">
    <citation type="submission" date="2018-05" db="EMBL/GenBank/DDBJ databases">
        <title>The Hungate 1000. A catalogue of reference genomes from the rumen microbiome.</title>
        <authorList>
            <person name="Kelly W."/>
        </authorList>
    </citation>
    <scope>NUCLEOTIDE SEQUENCE [LARGE SCALE GENOMIC DNA]</scope>
    <source>
        <strain evidence="18 19">NLAE-zl-C242</strain>
    </source>
</reference>
<evidence type="ECO:0000313" key="18">
    <source>
        <dbReference type="EMBL" id="PWJ23497.1"/>
    </source>
</evidence>
<comment type="caution">
    <text evidence="18">The sequence shown here is derived from an EMBL/GenBank/DDBJ whole genome shotgun (WGS) entry which is preliminary data.</text>
</comment>
<dbReference type="InterPro" id="IPR050398">
    <property type="entry name" value="HssS/ArlS-like"/>
</dbReference>
<comment type="catalytic activity">
    <reaction evidence="1">
        <text>ATP + protein L-histidine = ADP + protein N-phospho-L-histidine.</text>
        <dbReference type="EC" id="2.7.13.3"/>
    </reaction>
</comment>
<evidence type="ECO:0000256" key="9">
    <source>
        <dbReference type="ARBA" id="ARBA00022777"/>
    </source>
</evidence>
<keyword evidence="10" id="KW-0067">ATP-binding</keyword>
<dbReference type="SMART" id="SM00388">
    <property type="entry name" value="HisKA"/>
    <property type="match status" value="1"/>
</dbReference>
<evidence type="ECO:0000256" key="5">
    <source>
        <dbReference type="ARBA" id="ARBA00022553"/>
    </source>
</evidence>
<evidence type="ECO:0000256" key="4">
    <source>
        <dbReference type="ARBA" id="ARBA00022475"/>
    </source>
</evidence>
<evidence type="ECO:0000256" key="12">
    <source>
        <dbReference type="ARBA" id="ARBA00023012"/>
    </source>
</evidence>
<dbReference type="PANTHER" id="PTHR45528">
    <property type="entry name" value="SENSOR HISTIDINE KINASE CPXA"/>
    <property type="match status" value="1"/>
</dbReference>
<dbReference type="SUPFAM" id="SSF55874">
    <property type="entry name" value="ATPase domain of HSP90 chaperone/DNA topoisomerase II/histidine kinase"/>
    <property type="match status" value="1"/>
</dbReference>
<keyword evidence="19" id="KW-1185">Reference proteome</keyword>
<dbReference type="Gene3D" id="1.10.287.130">
    <property type="match status" value="1"/>
</dbReference>
<dbReference type="RefSeq" id="WP_109733012.1">
    <property type="nucleotide sequence ID" value="NZ_BAAACK010000015.1"/>
</dbReference>
<dbReference type="SMART" id="SM00387">
    <property type="entry name" value="HATPase_c"/>
    <property type="match status" value="1"/>
</dbReference>
<dbReference type="Pfam" id="PF02518">
    <property type="entry name" value="HATPase_c"/>
    <property type="match status" value="1"/>
</dbReference>
<keyword evidence="8" id="KW-0547">Nucleotide-binding</keyword>
<dbReference type="PROSITE" id="PS50885">
    <property type="entry name" value="HAMP"/>
    <property type="match status" value="1"/>
</dbReference>
<sequence length="533" mass="59951">MKLSKKTFLYSIGISALLVSLIVIYFVTMLPSLYVDYMKKQNLKSVVEVEKGYMKNHSYKGLKVQNPTGSATLEIPLEGDEIYLAGKAFKFTVTVQDEQLKKLLGQVRNCFGNMKDVEKEDFEAIDWELLKKGFQKSALLDETAPVDVEVQIDKDTEVFKADDSVKMHIMDKDIVVFEGGASDEDNQYTTYIAIGRSGSSLIFSFLPVMTPQMKEIKPIVMGSIPMIAAVLFLIVMLCSQFFSKKIVNPVVSLAHYAEEVKNAGSLEVEPFKITARDEIGELGRTLNELYAKLKENYDELEEKNERLKKENKRQEVFLRASSHQLKTPVTAALLLVDGMIQEVGKYKDTKTYLPQVKEQLQSMRKIVEDILYLNHCTENLHIESVDVDVLLMEVMGAYRIQAEMKKLRFEKGGTTRTVPSDRELLKKILDNLFSNAVANTPENGQILVESEAGSVSIVNQGAHIDETLLPHLYEPFVSGSGKERGKGLGLYVSAYYSEVLGCKLTVENVSGGVRAKLNFTFKEDAQHLHTDFI</sequence>
<evidence type="ECO:0000256" key="15">
    <source>
        <dbReference type="SAM" id="Phobius"/>
    </source>
</evidence>
<evidence type="ECO:0000259" key="17">
    <source>
        <dbReference type="PROSITE" id="PS50885"/>
    </source>
</evidence>
<name>A0A2Y9C6A1_9FIRM</name>
<dbReference type="OrthoDB" id="9762826at2"/>
<keyword evidence="13 15" id="KW-0472">Membrane</keyword>
<protein>
    <recommendedName>
        <fullName evidence="3">histidine kinase</fullName>
        <ecNumber evidence="3">2.7.13.3</ecNumber>
    </recommendedName>
</protein>
<evidence type="ECO:0000256" key="7">
    <source>
        <dbReference type="ARBA" id="ARBA00022692"/>
    </source>
</evidence>
<dbReference type="InterPro" id="IPR003661">
    <property type="entry name" value="HisK_dim/P_dom"/>
</dbReference>
<dbReference type="CDD" id="cd00082">
    <property type="entry name" value="HisKA"/>
    <property type="match status" value="1"/>
</dbReference>
<comment type="subcellular location">
    <subcellularLocation>
        <location evidence="2">Cell membrane</location>
        <topology evidence="2">Multi-pass membrane protein</topology>
    </subcellularLocation>
</comment>
<dbReference type="InterPro" id="IPR036097">
    <property type="entry name" value="HisK_dim/P_sf"/>
</dbReference>
<keyword evidence="11 15" id="KW-1133">Transmembrane helix</keyword>
<keyword evidence="12" id="KW-0902">Two-component regulatory system</keyword>